<comment type="caution">
    <text evidence="13">The sequence shown here is derived from an EMBL/GenBank/DDBJ whole genome shotgun (WGS) entry which is preliminary data.</text>
</comment>
<reference evidence="13" key="1">
    <citation type="submission" date="2023-01" db="EMBL/GenBank/DDBJ databases">
        <title>Genome assembly of the deep-sea coral Lophelia pertusa.</title>
        <authorList>
            <person name="Herrera S."/>
            <person name="Cordes E."/>
        </authorList>
    </citation>
    <scope>NUCLEOTIDE SEQUENCE</scope>
    <source>
        <strain evidence="13">USNM1676648</strain>
        <tissue evidence="13">Polyp</tissue>
    </source>
</reference>
<dbReference type="SUPFAM" id="SSF81321">
    <property type="entry name" value="Family A G protein-coupled receptor-like"/>
    <property type="match status" value="1"/>
</dbReference>
<evidence type="ECO:0000256" key="11">
    <source>
        <dbReference type="SAM" id="Phobius"/>
    </source>
</evidence>
<feature type="transmembrane region" description="Helical" evidence="11">
    <location>
        <begin position="114"/>
        <end position="138"/>
    </location>
</feature>
<keyword evidence="6 11" id="KW-0472">Membrane</keyword>
<accession>A0A9X0CW60</accession>
<dbReference type="Gene3D" id="1.20.1070.10">
    <property type="entry name" value="Rhodopsin 7-helix transmembrane proteins"/>
    <property type="match status" value="1"/>
</dbReference>
<feature type="domain" description="G-protein coupled receptors family 1 profile" evidence="12">
    <location>
        <begin position="19"/>
        <end position="298"/>
    </location>
</feature>
<feature type="transmembrane region" description="Helical" evidence="11">
    <location>
        <begin position="282"/>
        <end position="301"/>
    </location>
</feature>
<dbReference type="PROSITE" id="PS50262">
    <property type="entry name" value="G_PROTEIN_RECEP_F1_2"/>
    <property type="match status" value="1"/>
</dbReference>
<dbReference type="AlphaFoldDB" id="A0A9X0CW60"/>
<evidence type="ECO:0000256" key="9">
    <source>
        <dbReference type="RuleBase" id="RU000688"/>
    </source>
</evidence>
<keyword evidence="7 9" id="KW-0675">Receptor</keyword>
<feature type="transmembrane region" description="Helical" evidence="11">
    <location>
        <begin position="39"/>
        <end position="60"/>
    </location>
</feature>
<evidence type="ECO:0000256" key="6">
    <source>
        <dbReference type="ARBA" id="ARBA00023136"/>
    </source>
</evidence>
<feature type="transmembrane region" description="Helical" evidence="11">
    <location>
        <begin position="72"/>
        <end position="93"/>
    </location>
</feature>
<comment type="similarity">
    <text evidence="9">Belongs to the G-protein coupled receptor 1 family.</text>
</comment>
<dbReference type="InterPro" id="IPR050569">
    <property type="entry name" value="TAAR"/>
</dbReference>
<dbReference type="InterPro" id="IPR000276">
    <property type="entry name" value="GPCR_Rhodpsn"/>
</dbReference>
<dbReference type="InterPro" id="IPR017452">
    <property type="entry name" value="GPCR_Rhodpsn_7TM"/>
</dbReference>
<evidence type="ECO:0000256" key="3">
    <source>
        <dbReference type="ARBA" id="ARBA00022692"/>
    </source>
</evidence>
<dbReference type="Proteomes" id="UP001163046">
    <property type="component" value="Unassembled WGS sequence"/>
</dbReference>
<evidence type="ECO:0000256" key="1">
    <source>
        <dbReference type="ARBA" id="ARBA00004651"/>
    </source>
</evidence>
<feature type="transmembrane region" description="Helical" evidence="11">
    <location>
        <begin position="150"/>
        <end position="173"/>
    </location>
</feature>
<feature type="transmembrane region" description="Helical" evidence="11">
    <location>
        <begin position="6"/>
        <end position="27"/>
    </location>
</feature>
<evidence type="ECO:0000259" key="12">
    <source>
        <dbReference type="PROSITE" id="PS50262"/>
    </source>
</evidence>
<dbReference type="SMART" id="SM01381">
    <property type="entry name" value="7TM_GPCR_Srsx"/>
    <property type="match status" value="1"/>
</dbReference>
<dbReference type="GO" id="GO:0005886">
    <property type="term" value="C:plasma membrane"/>
    <property type="evidence" value="ECO:0007669"/>
    <property type="project" value="UniProtKB-SubCell"/>
</dbReference>
<name>A0A9X0CW60_9CNID</name>
<feature type="region of interest" description="Disordered" evidence="10">
    <location>
        <begin position="217"/>
        <end position="237"/>
    </location>
</feature>
<protein>
    <recommendedName>
        <fullName evidence="12">G-protein coupled receptors family 1 profile domain-containing protein</fullName>
    </recommendedName>
</protein>
<evidence type="ECO:0000256" key="8">
    <source>
        <dbReference type="ARBA" id="ARBA00023224"/>
    </source>
</evidence>
<dbReference type="PROSITE" id="PS00237">
    <property type="entry name" value="G_PROTEIN_RECEP_F1_1"/>
    <property type="match status" value="1"/>
</dbReference>
<evidence type="ECO:0000256" key="5">
    <source>
        <dbReference type="ARBA" id="ARBA00023040"/>
    </source>
</evidence>
<keyword evidence="8 9" id="KW-0807">Transducer</keyword>
<proteinExistence type="inferred from homology"/>
<dbReference type="PANTHER" id="PTHR24249">
    <property type="entry name" value="HISTAMINE RECEPTOR-RELATED G-PROTEIN COUPLED RECEPTOR"/>
    <property type="match status" value="1"/>
</dbReference>
<dbReference type="EMBL" id="MU826372">
    <property type="protein sequence ID" value="KAJ7377786.1"/>
    <property type="molecule type" value="Genomic_DNA"/>
</dbReference>
<keyword evidence="5 9" id="KW-0297">G-protein coupled receptor</keyword>
<dbReference type="CDD" id="cd00637">
    <property type="entry name" value="7tm_classA_rhodopsin-like"/>
    <property type="match status" value="1"/>
</dbReference>
<feature type="transmembrane region" description="Helical" evidence="11">
    <location>
        <begin position="247"/>
        <end position="270"/>
    </location>
</feature>
<evidence type="ECO:0000256" key="7">
    <source>
        <dbReference type="ARBA" id="ARBA00023170"/>
    </source>
</evidence>
<evidence type="ECO:0000256" key="4">
    <source>
        <dbReference type="ARBA" id="ARBA00022989"/>
    </source>
</evidence>
<dbReference type="Pfam" id="PF00001">
    <property type="entry name" value="7tm_1"/>
    <property type="match status" value="1"/>
</dbReference>
<evidence type="ECO:0000256" key="10">
    <source>
        <dbReference type="SAM" id="MobiDB-lite"/>
    </source>
</evidence>
<dbReference type="PANTHER" id="PTHR24249:SF372">
    <property type="entry name" value="G-PROTEIN COUPLED RECEPTORS FAMILY 1 PROFILE DOMAIN-CONTAINING PROTEIN"/>
    <property type="match status" value="1"/>
</dbReference>
<gene>
    <name evidence="13" type="ORF">OS493_026353</name>
</gene>
<dbReference type="GO" id="GO:0004930">
    <property type="term" value="F:G protein-coupled receptor activity"/>
    <property type="evidence" value="ECO:0007669"/>
    <property type="project" value="UniProtKB-KW"/>
</dbReference>
<organism evidence="13 14">
    <name type="scientific">Desmophyllum pertusum</name>
    <dbReference type="NCBI Taxonomy" id="174260"/>
    <lineage>
        <taxon>Eukaryota</taxon>
        <taxon>Metazoa</taxon>
        <taxon>Cnidaria</taxon>
        <taxon>Anthozoa</taxon>
        <taxon>Hexacorallia</taxon>
        <taxon>Scleractinia</taxon>
        <taxon>Caryophylliina</taxon>
        <taxon>Caryophylliidae</taxon>
        <taxon>Desmophyllum</taxon>
    </lineage>
</organism>
<evidence type="ECO:0000313" key="13">
    <source>
        <dbReference type="EMBL" id="KAJ7377786.1"/>
    </source>
</evidence>
<sequence>MENWFNIFGWFISIVTVAGNGFVIFLVAKNRQLHTSANWLVLSLAVADFGVGVAVFPSNYFCEKSMACNPRVYMAFFWFLLHSSVTNLCTLTWDRYIAIVHPFKYNTSMTVRRPGMIIFTAWLISLAISLSLFVGMYVTTSDTAWKVLRLTGVSAFDIISCALLFYAVVRILVVTRTQSLQVSAIELQIQSNHLSTESHQESAIELQVQSNHSSTASHQVTSHAASTETATPRRRVRKKHNVNTARFIIAVVVFFLGCYIVVNSLVLYISFSSTVSYRAGQVIILLLVLNSAVNPLVYACLKRDIKTEVSKLICRENKKERSDSSQAR</sequence>
<dbReference type="OrthoDB" id="9445642at2759"/>
<keyword evidence="4 11" id="KW-1133">Transmembrane helix</keyword>
<evidence type="ECO:0000256" key="2">
    <source>
        <dbReference type="ARBA" id="ARBA00022475"/>
    </source>
</evidence>
<feature type="compositionally biased region" description="Polar residues" evidence="10">
    <location>
        <begin position="217"/>
        <end position="230"/>
    </location>
</feature>
<keyword evidence="3 9" id="KW-0812">Transmembrane</keyword>
<evidence type="ECO:0000313" key="14">
    <source>
        <dbReference type="Proteomes" id="UP001163046"/>
    </source>
</evidence>
<comment type="subcellular location">
    <subcellularLocation>
        <location evidence="1">Cell membrane</location>
        <topology evidence="1">Multi-pass membrane protein</topology>
    </subcellularLocation>
</comment>
<keyword evidence="14" id="KW-1185">Reference proteome</keyword>
<keyword evidence="2" id="KW-1003">Cell membrane</keyword>
<dbReference type="PRINTS" id="PR00237">
    <property type="entry name" value="GPCRRHODOPSN"/>
</dbReference>